<evidence type="ECO:0000313" key="2">
    <source>
        <dbReference type="EMBL" id="VDN58626.1"/>
    </source>
</evidence>
<feature type="region of interest" description="Disordered" evidence="1">
    <location>
        <begin position="30"/>
        <end position="102"/>
    </location>
</feature>
<evidence type="ECO:0000313" key="5">
    <source>
        <dbReference type="WBParaSite" id="DME_0000471601-mRNA-1"/>
    </source>
</evidence>
<accession>A0A0N4UBV9</accession>
<feature type="compositionally biased region" description="Basic residues" evidence="1">
    <location>
        <begin position="87"/>
        <end position="102"/>
    </location>
</feature>
<dbReference type="WBParaSite" id="DME_0000471601-mRNA-1">
    <property type="protein sequence ID" value="DME_0000471601-mRNA-1"/>
    <property type="gene ID" value="DME_0000471601"/>
</dbReference>
<evidence type="ECO:0000313" key="3">
    <source>
        <dbReference type="Proteomes" id="UP000038040"/>
    </source>
</evidence>
<reference evidence="5" key="1">
    <citation type="submission" date="2017-02" db="UniProtKB">
        <authorList>
            <consortium name="WormBaseParasite"/>
        </authorList>
    </citation>
    <scope>IDENTIFICATION</scope>
</reference>
<organism evidence="3 5">
    <name type="scientific">Dracunculus medinensis</name>
    <name type="common">Guinea worm</name>
    <dbReference type="NCBI Taxonomy" id="318479"/>
    <lineage>
        <taxon>Eukaryota</taxon>
        <taxon>Metazoa</taxon>
        <taxon>Ecdysozoa</taxon>
        <taxon>Nematoda</taxon>
        <taxon>Chromadorea</taxon>
        <taxon>Rhabditida</taxon>
        <taxon>Spirurina</taxon>
        <taxon>Dracunculoidea</taxon>
        <taxon>Dracunculidae</taxon>
        <taxon>Dracunculus</taxon>
    </lineage>
</organism>
<dbReference type="Proteomes" id="UP000038040">
    <property type="component" value="Unplaced"/>
</dbReference>
<evidence type="ECO:0000313" key="4">
    <source>
        <dbReference type="Proteomes" id="UP000274756"/>
    </source>
</evidence>
<dbReference type="AlphaFoldDB" id="A0A0N4UBV9"/>
<dbReference type="EMBL" id="UYYG01001170">
    <property type="protein sequence ID" value="VDN58626.1"/>
    <property type="molecule type" value="Genomic_DNA"/>
</dbReference>
<keyword evidence="4" id="KW-1185">Reference proteome</keyword>
<name>A0A0N4UBV9_DRAME</name>
<evidence type="ECO:0000256" key="1">
    <source>
        <dbReference type="SAM" id="MobiDB-lite"/>
    </source>
</evidence>
<gene>
    <name evidence="2" type="ORF">DME_LOCUS8599</name>
</gene>
<proteinExistence type="predicted"/>
<protein>
    <submittedName>
        <fullName evidence="5">RBCK1</fullName>
    </submittedName>
</protein>
<reference evidence="2 4" key="2">
    <citation type="submission" date="2018-11" db="EMBL/GenBank/DDBJ databases">
        <authorList>
            <consortium name="Pathogen Informatics"/>
        </authorList>
    </citation>
    <scope>NUCLEOTIDE SEQUENCE [LARGE SCALE GENOMIC DNA]</scope>
</reference>
<sequence length="102" mass="11156">MSLSLRNTDVGVPFSTRISKIHMAPAAQLCHRPNQENPRGTGGPVASSTEPGKSTWYRMAQLCHRPSLQNPRGTGGPVVSPIDSSRQKKKIHKTHFKSNPKS</sequence>
<dbReference type="Proteomes" id="UP000274756">
    <property type="component" value="Unassembled WGS sequence"/>
</dbReference>